<sequence>MVLLLENRHNDRASKKQMVLLARADRISSRKVRMVLVIGADATNDGHVSKSRKLEKRNLENGDATAGKQEIWMVLLGETKCCCCSETETSFTRAGN</sequence>
<dbReference type="EMBL" id="JAWDGP010003234">
    <property type="protein sequence ID" value="KAK3776240.1"/>
    <property type="molecule type" value="Genomic_DNA"/>
</dbReference>
<reference evidence="1" key="1">
    <citation type="journal article" date="2023" name="G3 (Bethesda)">
        <title>A reference genome for the long-term kleptoplast-retaining sea slug Elysia crispata morphotype clarki.</title>
        <authorList>
            <person name="Eastman K.E."/>
            <person name="Pendleton A.L."/>
            <person name="Shaikh M.A."/>
            <person name="Suttiyut T."/>
            <person name="Ogas R."/>
            <person name="Tomko P."/>
            <person name="Gavelis G."/>
            <person name="Widhalm J.R."/>
            <person name="Wisecaver J.H."/>
        </authorList>
    </citation>
    <scope>NUCLEOTIDE SEQUENCE</scope>
    <source>
        <strain evidence="1">ECLA1</strain>
    </source>
</reference>
<accession>A0AAE0ZVC2</accession>
<evidence type="ECO:0000313" key="2">
    <source>
        <dbReference type="Proteomes" id="UP001283361"/>
    </source>
</evidence>
<keyword evidence="2" id="KW-1185">Reference proteome</keyword>
<organism evidence="1 2">
    <name type="scientific">Elysia crispata</name>
    <name type="common">lettuce slug</name>
    <dbReference type="NCBI Taxonomy" id="231223"/>
    <lineage>
        <taxon>Eukaryota</taxon>
        <taxon>Metazoa</taxon>
        <taxon>Spiralia</taxon>
        <taxon>Lophotrochozoa</taxon>
        <taxon>Mollusca</taxon>
        <taxon>Gastropoda</taxon>
        <taxon>Heterobranchia</taxon>
        <taxon>Euthyneura</taxon>
        <taxon>Panpulmonata</taxon>
        <taxon>Sacoglossa</taxon>
        <taxon>Placobranchoidea</taxon>
        <taxon>Plakobranchidae</taxon>
        <taxon>Elysia</taxon>
    </lineage>
</organism>
<comment type="caution">
    <text evidence="1">The sequence shown here is derived from an EMBL/GenBank/DDBJ whole genome shotgun (WGS) entry which is preliminary data.</text>
</comment>
<dbReference type="AlphaFoldDB" id="A0AAE0ZVC2"/>
<protein>
    <submittedName>
        <fullName evidence="1">Uncharacterized protein</fullName>
    </submittedName>
</protein>
<name>A0AAE0ZVC2_9GAST</name>
<evidence type="ECO:0000313" key="1">
    <source>
        <dbReference type="EMBL" id="KAK3776240.1"/>
    </source>
</evidence>
<dbReference type="Proteomes" id="UP001283361">
    <property type="component" value="Unassembled WGS sequence"/>
</dbReference>
<proteinExistence type="predicted"/>
<gene>
    <name evidence="1" type="ORF">RRG08_005801</name>
</gene>